<reference evidence="2 3" key="1">
    <citation type="journal article" date="2018" name="Nat. Genet.">
        <title>The Rosa genome provides new insights in the design of modern roses.</title>
        <authorList>
            <person name="Bendahmane M."/>
        </authorList>
    </citation>
    <scope>NUCLEOTIDE SEQUENCE [LARGE SCALE GENOMIC DNA]</scope>
    <source>
        <strain evidence="3">cv. Old Blush</strain>
    </source>
</reference>
<dbReference type="Gramene" id="PRQ56149">
    <property type="protein sequence ID" value="PRQ56149"/>
    <property type="gene ID" value="RchiOBHm_Chr1g0332611"/>
</dbReference>
<dbReference type="Proteomes" id="UP000238479">
    <property type="component" value="Chromosome 1"/>
</dbReference>
<protein>
    <recommendedName>
        <fullName evidence="4">Secreted protein</fullName>
    </recommendedName>
</protein>
<feature type="chain" id="PRO_5015121203" description="Secreted protein" evidence="1">
    <location>
        <begin position="22"/>
        <end position="81"/>
    </location>
</feature>
<evidence type="ECO:0000256" key="1">
    <source>
        <dbReference type="SAM" id="SignalP"/>
    </source>
</evidence>
<evidence type="ECO:0008006" key="4">
    <source>
        <dbReference type="Google" id="ProtNLM"/>
    </source>
</evidence>
<name>A0A2P6SBX2_ROSCH</name>
<sequence length="81" mass="9309">MLFISILSCFSFLIGYQDCQASAFTPHQHRTFPSQSLPLLDGLHCPGISQALRISSQVLKRGQFRQFLWLMQLSKIHWFGP</sequence>
<feature type="signal peptide" evidence="1">
    <location>
        <begin position="1"/>
        <end position="21"/>
    </location>
</feature>
<evidence type="ECO:0000313" key="2">
    <source>
        <dbReference type="EMBL" id="PRQ56149.1"/>
    </source>
</evidence>
<evidence type="ECO:0000313" key="3">
    <source>
        <dbReference type="Proteomes" id="UP000238479"/>
    </source>
</evidence>
<accession>A0A2P6SBX2</accession>
<organism evidence="2 3">
    <name type="scientific">Rosa chinensis</name>
    <name type="common">China rose</name>
    <dbReference type="NCBI Taxonomy" id="74649"/>
    <lineage>
        <taxon>Eukaryota</taxon>
        <taxon>Viridiplantae</taxon>
        <taxon>Streptophyta</taxon>
        <taxon>Embryophyta</taxon>
        <taxon>Tracheophyta</taxon>
        <taxon>Spermatophyta</taxon>
        <taxon>Magnoliopsida</taxon>
        <taxon>eudicotyledons</taxon>
        <taxon>Gunneridae</taxon>
        <taxon>Pentapetalae</taxon>
        <taxon>rosids</taxon>
        <taxon>fabids</taxon>
        <taxon>Rosales</taxon>
        <taxon>Rosaceae</taxon>
        <taxon>Rosoideae</taxon>
        <taxon>Rosoideae incertae sedis</taxon>
        <taxon>Rosa</taxon>
    </lineage>
</organism>
<dbReference type="EMBL" id="PDCK01000039">
    <property type="protein sequence ID" value="PRQ56149.1"/>
    <property type="molecule type" value="Genomic_DNA"/>
</dbReference>
<keyword evidence="3" id="KW-1185">Reference proteome</keyword>
<comment type="caution">
    <text evidence="2">The sequence shown here is derived from an EMBL/GenBank/DDBJ whole genome shotgun (WGS) entry which is preliminary data.</text>
</comment>
<keyword evidence="1" id="KW-0732">Signal</keyword>
<proteinExistence type="predicted"/>
<dbReference type="AlphaFoldDB" id="A0A2P6SBX2"/>
<gene>
    <name evidence="2" type="ORF">RchiOBHm_Chr1g0332611</name>
</gene>